<dbReference type="OrthoDB" id="5392716at2759"/>
<dbReference type="AlphaFoldDB" id="A0A5N7B9A5"/>
<gene>
    <name evidence="2" type="ORF">BDV26DRAFT_304335</name>
</gene>
<dbReference type="Pfam" id="PF24764">
    <property type="entry name" value="rva_4"/>
    <property type="match status" value="2"/>
</dbReference>
<feature type="domain" description="Integrase core" evidence="1">
    <location>
        <begin position="233"/>
        <end position="317"/>
    </location>
</feature>
<dbReference type="EMBL" id="ML736209">
    <property type="protein sequence ID" value="KAE8378344.1"/>
    <property type="molecule type" value="Genomic_DNA"/>
</dbReference>
<evidence type="ECO:0000313" key="2">
    <source>
        <dbReference type="EMBL" id="KAE8378344.1"/>
    </source>
</evidence>
<proteinExistence type="predicted"/>
<organism evidence="2 3">
    <name type="scientific">Aspergillus bertholletiae</name>
    <dbReference type="NCBI Taxonomy" id="1226010"/>
    <lineage>
        <taxon>Eukaryota</taxon>
        <taxon>Fungi</taxon>
        <taxon>Dikarya</taxon>
        <taxon>Ascomycota</taxon>
        <taxon>Pezizomycotina</taxon>
        <taxon>Eurotiomycetes</taxon>
        <taxon>Eurotiomycetidae</taxon>
        <taxon>Eurotiales</taxon>
        <taxon>Aspergillaceae</taxon>
        <taxon>Aspergillus</taxon>
        <taxon>Aspergillus subgen. Circumdati</taxon>
    </lineage>
</organism>
<keyword evidence="3" id="KW-1185">Reference proteome</keyword>
<evidence type="ECO:0000313" key="3">
    <source>
        <dbReference type="Proteomes" id="UP000326198"/>
    </source>
</evidence>
<dbReference type="InterPro" id="IPR058913">
    <property type="entry name" value="Integrase_dom_put"/>
</dbReference>
<dbReference type="PANTHER" id="PTHR46791:SF5">
    <property type="entry name" value="CLR5 DOMAIN-CONTAINING PROTEIN-RELATED"/>
    <property type="match status" value="1"/>
</dbReference>
<protein>
    <recommendedName>
        <fullName evidence="1">Integrase core domain-containing protein</fullName>
    </recommendedName>
</protein>
<dbReference type="Proteomes" id="UP000326198">
    <property type="component" value="Unassembled WGS sequence"/>
</dbReference>
<feature type="domain" description="Integrase core" evidence="1">
    <location>
        <begin position="154"/>
        <end position="216"/>
    </location>
</feature>
<dbReference type="PANTHER" id="PTHR46791">
    <property type="entry name" value="EXPRESSED PROTEIN"/>
    <property type="match status" value="1"/>
</dbReference>
<evidence type="ECO:0000259" key="1">
    <source>
        <dbReference type="Pfam" id="PF24764"/>
    </source>
</evidence>
<accession>A0A5N7B9A5</accession>
<sequence>MPSAIDLSQYKEIIISLFEDNTSAQSIADYLLSTHAVKVKERTIRQRLLNTLELRARIIALYYNFCFSDAEILGALMKKGLKKQSNMLLSREEADKALLEAIEKELDEGAIEGLDRCRLYAHCQMRTIYLLQFGGATLQASFKLRDLPRHKGAYIIPGPNYLWSVDGSCKLQLWGIEIYAVLEAYIRYIVWLYVGVPNHTAKNIAQQYLQTIKTQNLLPRPSPGAQLNECFQYGTSTAAQKVEAWWDQLTKGSIDCWLVLLFRKDYFQGLAVVQAYDQHRKSDTIAILAIYIPIIRQRIHAFVRLWNIHTIRRQSKRPHSVSGRPAQLYFFPSGDIQDYGTRNKRLQNLDTLNWCTEQLKQLGCSNGTINGFAIFSESDDSQAHAEIYLQLRDRVRAHMESGELPVLDLLLKLVDNWPTIQTENMEMRPAGVDICNEGPVEKV</sequence>
<reference evidence="2 3" key="1">
    <citation type="submission" date="2019-04" db="EMBL/GenBank/DDBJ databases">
        <title>Friends and foes A comparative genomics studyof 23 Aspergillus species from section Flavi.</title>
        <authorList>
            <consortium name="DOE Joint Genome Institute"/>
            <person name="Kjaerbolling I."/>
            <person name="Vesth T."/>
            <person name="Frisvad J.C."/>
            <person name="Nybo J.L."/>
            <person name="Theobald S."/>
            <person name="Kildgaard S."/>
            <person name="Isbrandt T."/>
            <person name="Kuo A."/>
            <person name="Sato A."/>
            <person name="Lyhne E.K."/>
            <person name="Kogle M.E."/>
            <person name="Wiebenga A."/>
            <person name="Kun R.S."/>
            <person name="Lubbers R.J."/>
            <person name="Makela M.R."/>
            <person name="Barry K."/>
            <person name="Chovatia M."/>
            <person name="Clum A."/>
            <person name="Daum C."/>
            <person name="Haridas S."/>
            <person name="He G."/>
            <person name="LaButti K."/>
            <person name="Lipzen A."/>
            <person name="Mondo S."/>
            <person name="Riley R."/>
            <person name="Salamov A."/>
            <person name="Simmons B.A."/>
            <person name="Magnuson J.K."/>
            <person name="Henrissat B."/>
            <person name="Mortensen U.H."/>
            <person name="Larsen T.O."/>
            <person name="Devries R.P."/>
            <person name="Grigoriev I.V."/>
            <person name="Machida M."/>
            <person name="Baker S.E."/>
            <person name="Andersen M.R."/>
        </authorList>
    </citation>
    <scope>NUCLEOTIDE SEQUENCE [LARGE SCALE GENOMIC DNA]</scope>
    <source>
        <strain evidence="2 3">IBT 29228</strain>
    </source>
</reference>
<name>A0A5N7B9A5_9EURO</name>